<dbReference type="InterPro" id="IPR027417">
    <property type="entry name" value="P-loop_NTPase"/>
</dbReference>
<dbReference type="GO" id="GO:0016787">
    <property type="term" value="F:hydrolase activity"/>
    <property type="evidence" value="ECO:0007669"/>
    <property type="project" value="UniProtKB-KW"/>
</dbReference>
<dbReference type="PANTHER" id="PTHR10039">
    <property type="entry name" value="AMELOGENIN"/>
    <property type="match status" value="1"/>
</dbReference>
<accession>A0A179GQR2</accession>
<dbReference type="EMBL" id="LSBH01000004">
    <property type="protein sequence ID" value="OAQ80287.1"/>
    <property type="molecule type" value="Genomic_DNA"/>
</dbReference>
<keyword evidence="1" id="KW-0677">Repeat</keyword>
<evidence type="ECO:0000259" key="4">
    <source>
        <dbReference type="Pfam" id="PF25053"/>
    </source>
</evidence>
<evidence type="ECO:0000313" key="5">
    <source>
        <dbReference type="EMBL" id="OAQ80287.1"/>
    </source>
</evidence>
<keyword evidence="5" id="KW-0378">Hydrolase</keyword>
<reference evidence="5 6" key="1">
    <citation type="submission" date="2016-01" db="EMBL/GenBank/DDBJ databases">
        <title>Biosynthesis of antibiotic leucinostatins and their inhibition on Phytophthora in bio-control Purpureocillium lilacinum.</title>
        <authorList>
            <person name="Wang G."/>
            <person name="Liu Z."/>
            <person name="Lin R."/>
            <person name="Li E."/>
            <person name="Mao Z."/>
            <person name="Ling J."/>
            <person name="Yin W."/>
            <person name="Xie B."/>
        </authorList>
    </citation>
    <scope>NUCLEOTIDE SEQUENCE [LARGE SCALE GENOMIC DNA]</scope>
    <source>
        <strain evidence="5">PLBJ-1</strain>
    </source>
</reference>
<dbReference type="Pfam" id="PF25053">
    <property type="entry name" value="DUF7791"/>
    <property type="match status" value="1"/>
</dbReference>
<dbReference type="Proteomes" id="UP000078240">
    <property type="component" value="Unassembled WGS sequence"/>
</dbReference>
<proteinExistence type="predicted"/>
<feature type="region of interest" description="Disordered" evidence="2">
    <location>
        <begin position="898"/>
        <end position="971"/>
    </location>
</feature>
<dbReference type="Gene3D" id="3.40.50.300">
    <property type="entry name" value="P-loop containing nucleotide triphosphate hydrolases"/>
    <property type="match status" value="1"/>
</dbReference>
<comment type="caution">
    <text evidence="5">The sequence shown here is derived from an EMBL/GenBank/DDBJ whole genome shotgun (WGS) entry which is preliminary data.</text>
</comment>
<dbReference type="Pfam" id="PF24883">
    <property type="entry name" value="NPHP3_N"/>
    <property type="match status" value="1"/>
</dbReference>
<evidence type="ECO:0000256" key="2">
    <source>
        <dbReference type="SAM" id="MobiDB-lite"/>
    </source>
</evidence>
<evidence type="ECO:0000256" key="1">
    <source>
        <dbReference type="ARBA" id="ARBA00022737"/>
    </source>
</evidence>
<evidence type="ECO:0000313" key="6">
    <source>
        <dbReference type="Proteomes" id="UP000078240"/>
    </source>
</evidence>
<feature type="domain" description="DUF7791" evidence="4">
    <location>
        <begin position="554"/>
        <end position="729"/>
    </location>
</feature>
<name>A0A179GQR2_PURLI</name>
<evidence type="ECO:0000259" key="3">
    <source>
        <dbReference type="Pfam" id="PF24883"/>
    </source>
</evidence>
<dbReference type="InterPro" id="IPR056884">
    <property type="entry name" value="NPHP3-like_N"/>
</dbReference>
<dbReference type="SUPFAM" id="SSF52540">
    <property type="entry name" value="P-loop containing nucleoside triphosphate hydrolases"/>
    <property type="match status" value="1"/>
</dbReference>
<gene>
    <name evidence="5" type="ORF">VFPBJ_05872</name>
</gene>
<organism evidence="5 6">
    <name type="scientific">Purpureocillium lilacinum</name>
    <name type="common">Paecilomyces lilacinus</name>
    <dbReference type="NCBI Taxonomy" id="33203"/>
    <lineage>
        <taxon>Eukaryota</taxon>
        <taxon>Fungi</taxon>
        <taxon>Dikarya</taxon>
        <taxon>Ascomycota</taxon>
        <taxon>Pezizomycotina</taxon>
        <taxon>Sordariomycetes</taxon>
        <taxon>Hypocreomycetidae</taxon>
        <taxon>Hypocreales</taxon>
        <taxon>Ophiocordycipitaceae</taxon>
        <taxon>Purpureocillium</taxon>
    </lineage>
</organism>
<sequence length="971" mass="109262">MEAISTLRVAGSAIQVIDYGVRFLSTLRELSRSDDGTIEEFRDKRTGAQHLRQLARSLVVALHKERSLRPLSDLEQSVLSLCTETNRVGEQLVKKLDELRLDGKKATAVSAARAALSTLWRRDDIEALEQQLLNQRDSLTSAILASILQDLHNSARHGVASPLPWNDTQTLQVWVDQQSKNMKTLERNLLLAVSESSWRAIKGLEDRTWNGIQPWAEAPVVQTLQSALLERLQYPERLDREARIPEAFSRTFDWIFSDREACETAERPWSSFRHWLESGDSVYWITGKPGSGKSTLMKMLYHEPRTAEYLRTWVGPCGDLIIAGFYFWHAGTELQTSHEGLFRSLLHQALSKRLAMSADSAVPSKWSAFSLAASGVRESPLPWEQLVQGLRLLVEEEPESPVKYAFFIDGLDEYVGDSTRLISLLRNLSSYPNVKVCVSSRPWVVFEDEFRQAANLMLQHRTHNDIALYAEQNLTTNTAFRELQEYSPEYASKLIHNITDKASGVFLWVVLVVRSLIEGLEQGDRPSELQDRLDGLPAELDELFTKMLHGLKGRHFRDAAHLFRMVKASERKPSVLTMSFADNDDADWALNHPVAPLDSKEIWYRAVTMRRRLVSRCKGLLEVGPLSEPPSSQHQDRNPTAEGDAGSGKTRDEPPPGLAERPARAVMEIPPEDGPLLAAAEIDYLHRTVEDFLSIPRIWTLIVEACDESFDPHAALFKAYLAHLKNLAPTFLLAITFVPAISRCLEPLNHLADRDVALHVRYLHILDSTATTLASRPNDKGTCLIQQYWTSGDHHWASILNKGRPSDGFLVFAVRCGLTEYVQAQLEGVPPPRQLVRELREAATRRAMPRFCSWGGRDFNKKKSGILKLLASVDGRLDEGDGSESDCASSRASVSAIMNGVTGRGSLTRNPKPRSYHSSPSEDDDVKVDKMRKETPRRPSIVDARAPARRSRFSSLKAKAKAYLSHEEENR</sequence>
<dbReference type="AlphaFoldDB" id="A0A179GQR2"/>
<feature type="compositionally biased region" description="Basic and acidic residues" evidence="2">
    <location>
        <begin position="927"/>
        <end position="937"/>
    </location>
</feature>
<feature type="domain" description="Nephrocystin 3-like N-terminal" evidence="3">
    <location>
        <begin position="270"/>
        <end position="441"/>
    </location>
</feature>
<protein>
    <submittedName>
        <fullName evidence="5">p-loop containing nucleoside triphosphate hydrolase</fullName>
    </submittedName>
</protein>
<dbReference type="InterPro" id="IPR056693">
    <property type="entry name" value="DUF7791"/>
</dbReference>
<feature type="region of interest" description="Disordered" evidence="2">
    <location>
        <begin position="624"/>
        <end position="660"/>
    </location>
</feature>
<dbReference type="PANTHER" id="PTHR10039:SF5">
    <property type="entry name" value="NACHT DOMAIN-CONTAINING PROTEIN"/>
    <property type="match status" value="1"/>
</dbReference>